<protein>
    <submittedName>
        <fullName evidence="1">Uncharacterized protein</fullName>
    </submittedName>
</protein>
<dbReference type="Proteomes" id="UP000054321">
    <property type="component" value="Unassembled WGS sequence"/>
</dbReference>
<accession>A0A0C3HMU2</accession>
<dbReference type="AlphaFoldDB" id="A0A0C3HMU2"/>
<organism evidence="1 2">
    <name type="scientific">Oidiodendron maius (strain Zn)</name>
    <dbReference type="NCBI Taxonomy" id="913774"/>
    <lineage>
        <taxon>Eukaryota</taxon>
        <taxon>Fungi</taxon>
        <taxon>Dikarya</taxon>
        <taxon>Ascomycota</taxon>
        <taxon>Pezizomycotina</taxon>
        <taxon>Leotiomycetes</taxon>
        <taxon>Leotiomycetes incertae sedis</taxon>
        <taxon>Myxotrichaceae</taxon>
        <taxon>Oidiodendron</taxon>
    </lineage>
</organism>
<name>A0A0C3HMU2_OIDMZ</name>
<gene>
    <name evidence="1" type="ORF">OIDMADRAFT_158299</name>
</gene>
<keyword evidence="2" id="KW-1185">Reference proteome</keyword>
<dbReference type="EMBL" id="KN832873">
    <property type="protein sequence ID" value="KIN03607.1"/>
    <property type="molecule type" value="Genomic_DNA"/>
</dbReference>
<sequence length="71" mass="8372">MCDYTQVEYECGHLRFIVRAWCTNYETTHRRCPPTVVALEFRYVHSPSLKNPSSFSPLYLQQELTCAVRDI</sequence>
<dbReference type="HOGENOM" id="CLU_2740705_0_0_1"/>
<reference evidence="2" key="2">
    <citation type="submission" date="2015-01" db="EMBL/GenBank/DDBJ databases">
        <title>Evolutionary Origins and Diversification of the Mycorrhizal Mutualists.</title>
        <authorList>
            <consortium name="DOE Joint Genome Institute"/>
            <consortium name="Mycorrhizal Genomics Consortium"/>
            <person name="Kohler A."/>
            <person name="Kuo A."/>
            <person name="Nagy L.G."/>
            <person name="Floudas D."/>
            <person name="Copeland A."/>
            <person name="Barry K.W."/>
            <person name="Cichocki N."/>
            <person name="Veneault-Fourrey C."/>
            <person name="LaButti K."/>
            <person name="Lindquist E.A."/>
            <person name="Lipzen A."/>
            <person name="Lundell T."/>
            <person name="Morin E."/>
            <person name="Murat C."/>
            <person name="Riley R."/>
            <person name="Ohm R."/>
            <person name="Sun H."/>
            <person name="Tunlid A."/>
            <person name="Henrissat B."/>
            <person name="Grigoriev I.V."/>
            <person name="Hibbett D.S."/>
            <person name="Martin F."/>
        </authorList>
    </citation>
    <scope>NUCLEOTIDE SEQUENCE [LARGE SCALE GENOMIC DNA]</scope>
    <source>
        <strain evidence="2">Zn</strain>
    </source>
</reference>
<proteinExistence type="predicted"/>
<dbReference type="InParanoid" id="A0A0C3HMU2"/>
<dbReference type="OrthoDB" id="3700495at2759"/>
<evidence type="ECO:0000313" key="1">
    <source>
        <dbReference type="EMBL" id="KIN03607.1"/>
    </source>
</evidence>
<reference evidence="1 2" key="1">
    <citation type="submission" date="2014-04" db="EMBL/GenBank/DDBJ databases">
        <authorList>
            <consortium name="DOE Joint Genome Institute"/>
            <person name="Kuo A."/>
            <person name="Martino E."/>
            <person name="Perotto S."/>
            <person name="Kohler A."/>
            <person name="Nagy L.G."/>
            <person name="Floudas D."/>
            <person name="Copeland A."/>
            <person name="Barry K.W."/>
            <person name="Cichocki N."/>
            <person name="Veneault-Fourrey C."/>
            <person name="LaButti K."/>
            <person name="Lindquist E.A."/>
            <person name="Lipzen A."/>
            <person name="Lundell T."/>
            <person name="Morin E."/>
            <person name="Murat C."/>
            <person name="Sun H."/>
            <person name="Tunlid A."/>
            <person name="Henrissat B."/>
            <person name="Grigoriev I.V."/>
            <person name="Hibbett D.S."/>
            <person name="Martin F."/>
            <person name="Nordberg H.P."/>
            <person name="Cantor M.N."/>
            <person name="Hua S.X."/>
        </authorList>
    </citation>
    <scope>NUCLEOTIDE SEQUENCE [LARGE SCALE GENOMIC DNA]</scope>
    <source>
        <strain evidence="1 2">Zn</strain>
    </source>
</reference>
<evidence type="ECO:0000313" key="2">
    <source>
        <dbReference type="Proteomes" id="UP000054321"/>
    </source>
</evidence>